<feature type="transmembrane region" description="Helical" evidence="7">
    <location>
        <begin position="243"/>
        <end position="264"/>
    </location>
</feature>
<sequence length="312" mass="31124">MTIRTETRTGALAMGSVAMASVGGSVAVSGVLADAPLFTVQAIRYAAASLLLLALARAARVPIRMPRGTEWLWLLGVAALGLVLFNVALVRGSEHAEPAAIGVAVACVPVVLALVGPLLEGGRPARSTVLAALVVTAGAVLVQTGGRTDLAGLGWAATVLACEVGFTLLAVPVLRRHGAWGVSVHTCWIATAQLGVLAAATEDPAALTSLRGAHLVAIAYLAVVLTAIAFVLWYSAVGRLGSALAGLLTGVAPVAAAGVGVLLGAHVPGAGVWAGTALVLAGLVLGVRAPQPVAADPSTCSNGTSRYSRQGR</sequence>
<name>A0ABP4AUJ6_9PSEU</name>
<feature type="transmembrane region" description="Helical" evidence="7">
    <location>
        <begin position="12"/>
        <end position="32"/>
    </location>
</feature>
<feature type="transmembrane region" description="Helical" evidence="7">
    <location>
        <begin position="270"/>
        <end position="287"/>
    </location>
</feature>
<evidence type="ECO:0000256" key="1">
    <source>
        <dbReference type="ARBA" id="ARBA00004141"/>
    </source>
</evidence>
<comment type="similarity">
    <text evidence="2">Belongs to the EamA transporter family.</text>
</comment>
<evidence type="ECO:0000259" key="8">
    <source>
        <dbReference type="Pfam" id="PF00892"/>
    </source>
</evidence>
<evidence type="ECO:0000313" key="9">
    <source>
        <dbReference type="EMBL" id="GAA0940345.1"/>
    </source>
</evidence>
<keyword evidence="10" id="KW-1185">Reference proteome</keyword>
<evidence type="ECO:0000256" key="5">
    <source>
        <dbReference type="ARBA" id="ARBA00023136"/>
    </source>
</evidence>
<dbReference type="PANTHER" id="PTHR32322:SF2">
    <property type="entry name" value="EAMA DOMAIN-CONTAINING PROTEIN"/>
    <property type="match status" value="1"/>
</dbReference>
<proteinExistence type="inferred from homology"/>
<dbReference type="InterPro" id="IPR050638">
    <property type="entry name" value="AA-Vitamin_Transporters"/>
</dbReference>
<evidence type="ECO:0000256" key="3">
    <source>
        <dbReference type="ARBA" id="ARBA00022692"/>
    </source>
</evidence>
<protein>
    <recommendedName>
        <fullName evidence="8">EamA domain-containing protein</fullName>
    </recommendedName>
</protein>
<feature type="transmembrane region" description="Helical" evidence="7">
    <location>
        <begin position="99"/>
        <end position="119"/>
    </location>
</feature>
<feature type="domain" description="EamA" evidence="8">
    <location>
        <begin position="152"/>
        <end position="285"/>
    </location>
</feature>
<keyword evidence="5 7" id="KW-0472">Membrane</keyword>
<feature type="compositionally biased region" description="Polar residues" evidence="6">
    <location>
        <begin position="298"/>
        <end position="312"/>
    </location>
</feature>
<dbReference type="Pfam" id="PF00892">
    <property type="entry name" value="EamA"/>
    <property type="match status" value="2"/>
</dbReference>
<evidence type="ECO:0000256" key="7">
    <source>
        <dbReference type="SAM" id="Phobius"/>
    </source>
</evidence>
<feature type="transmembrane region" description="Helical" evidence="7">
    <location>
        <begin position="38"/>
        <end position="59"/>
    </location>
</feature>
<dbReference type="RefSeq" id="WP_343942518.1">
    <property type="nucleotide sequence ID" value="NZ_BAAAHP010000099.1"/>
</dbReference>
<accession>A0ABP4AUJ6</accession>
<feature type="domain" description="EamA" evidence="8">
    <location>
        <begin position="12"/>
        <end position="142"/>
    </location>
</feature>
<keyword evidence="3 7" id="KW-0812">Transmembrane</keyword>
<reference evidence="10" key="1">
    <citation type="journal article" date="2019" name="Int. J. Syst. Evol. Microbiol.">
        <title>The Global Catalogue of Microorganisms (GCM) 10K type strain sequencing project: providing services to taxonomists for standard genome sequencing and annotation.</title>
        <authorList>
            <consortium name="The Broad Institute Genomics Platform"/>
            <consortium name="The Broad Institute Genome Sequencing Center for Infectious Disease"/>
            <person name="Wu L."/>
            <person name="Ma J."/>
        </authorList>
    </citation>
    <scope>NUCLEOTIDE SEQUENCE [LARGE SCALE GENOMIC DNA]</scope>
    <source>
        <strain evidence="10">JCM 11117</strain>
    </source>
</reference>
<feature type="region of interest" description="Disordered" evidence="6">
    <location>
        <begin position="293"/>
        <end position="312"/>
    </location>
</feature>
<keyword evidence="4 7" id="KW-1133">Transmembrane helix</keyword>
<dbReference type="Proteomes" id="UP001499967">
    <property type="component" value="Unassembled WGS sequence"/>
</dbReference>
<evidence type="ECO:0000256" key="2">
    <source>
        <dbReference type="ARBA" id="ARBA00007362"/>
    </source>
</evidence>
<comment type="subcellular location">
    <subcellularLocation>
        <location evidence="1">Membrane</location>
        <topology evidence="1">Multi-pass membrane protein</topology>
    </subcellularLocation>
</comment>
<comment type="caution">
    <text evidence="9">The sequence shown here is derived from an EMBL/GenBank/DDBJ whole genome shotgun (WGS) entry which is preliminary data.</text>
</comment>
<feature type="transmembrane region" description="Helical" evidence="7">
    <location>
        <begin position="128"/>
        <end position="146"/>
    </location>
</feature>
<gene>
    <name evidence="9" type="ORF">GCM10009559_35240</name>
</gene>
<feature type="transmembrane region" description="Helical" evidence="7">
    <location>
        <begin position="71"/>
        <end position="93"/>
    </location>
</feature>
<feature type="transmembrane region" description="Helical" evidence="7">
    <location>
        <begin position="212"/>
        <end position="236"/>
    </location>
</feature>
<feature type="transmembrane region" description="Helical" evidence="7">
    <location>
        <begin position="152"/>
        <end position="171"/>
    </location>
</feature>
<dbReference type="InterPro" id="IPR000620">
    <property type="entry name" value="EamA_dom"/>
</dbReference>
<evidence type="ECO:0000256" key="4">
    <source>
        <dbReference type="ARBA" id="ARBA00022989"/>
    </source>
</evidence>
<evidence type="ECO:0000313" key="10">
    <source>
        <dbReference type="Proteomes" id="UP001499967"/>
    </source>
</evidence>
<evidence type="ECO:0000256" key="6">
    <source>
        <dbReference type="SAM" id="MobiDB-lite"/>
    </source>
</evidence>
<dbReference type="InterPro" id="IPR037185">
    <property type="entry name" value="EmrE-like"/>
</dbReference>
<feature type="transmembrane region" description="Helical" evidence="7">
    <location>
        <begin position="178"/>
        <end position="200"/>
    </location>
</feature>
<dbReference type="EMBL" id="BAAAHP010000099">
    <property type="protein sequence ID" value="GAA0940345.1"/>
    <property type="molecule type" value="Genomic_DNA"/>
</dbReference>
<dbReference type="PANTHER" id="PTHR32322">
    <property type="entry name" value="INNER MEMBRANE TRANSPORTER"/>
    <property type="match status" value="1"/>
</dbReference>
<organism evidence="9 10">
    <name type="scientific">Pseudonocardia zijingensis</name>
    <dbReference type="NCBI Taxonomy" id="153376"/>
    <lineage>
        <taxon>Bacteria</taxon>
        <taxon>Bacillati</taxon>
        <taxon>Actinomycetota</taxon>
        <taxon>Actinomycetes</taxon>
        <taxon>Pseudonocardiales</taxon>
        <taxon>Pseudonocardiaceae</taxon>
        <taxon>Pseudonocardia</taxon>
    </lineage>
</organism>
<dbReference type="SUPFAM" id="SSF103481">
    <property type="entry name" value="Multidrug resistance efflux transporter EmrE"/>
    <property type="match status" value="2"/>
</dbReference>